<reference evidence="2" key="1">
    <citation type="submission" date="2020-09" db="EMBL/GenBank/DDBJ databases">
        <title>Desulfogranum mesoprofundum gen. nov., sp. nov., a novel mesophilic, sulfate-reducing chemolithoautotroph isolated from a deep-sea hydrothermal vent chimney in the Suiyo Seamount.</title>
        <authorList>
            <person name="Hashimoto Y."/>
            <person name="Nakagawa S."/>
        </authorList>
    </citation>
    <scope>NUCLEOTIDE SEQUENCE</scope>
    <source>
        <strain evidence="2">KT2</strain>
    </source>
</reference>
<accession>A0A8D5JMR0</accession>
<gene>
    <name evidence="2" type="ORF">DGMP_25600</name>
</gene>
<sequence length="48" mass="5464">MDKEKETRAGSTASSEKKTDTASDGLIIDIFKKMLEYNFQEMGKKKSF</sequence>
<dbReference type="Proteomes" id="UP000826725">
    <property type="component" value="Chromosome"/>
</dbReference>
<evidence type="ECO:0000256" key="1">
    <source>
        <dbReference type="SAM" id="MobiDB-lite"/>
    </source>
</evidence>
<proteinExistence type="predicted"/>
<dbReference type="KEGG" id="dbk:DGMP_25600"/>
<keyword evidence="3" id="KW-1185">Reference proteome</keyword>
<dbReference type="EMBL" id="AP024086">
    <property type="protein sequence ID" value="BCL61867.1"/>
    <property type="molecule type" value="Genomic_DNA"/>
</dbReference>
<organism evidence="2 3">
    <name type="scientific">Desulfomarina profundi</name>
    <dbReference type="NCBI Taxonomy" id="2772557"/>
    <lineage>
        <taxon>Bacteria</taxon>
        <taxon>Pseudomonadati</taxon>
        <taxon>Thermodesulfobacteriota</taxon>
        <taxon>Desulfobulbia</taxon>
        <taxon>Desulfobulbales</taxon>
        <taxon>Desulfobulbaceae</taxon>
        <taxon>Desulfomarina</taxon>
    </lineage>
</organism>
<evidence type="ECO:0000313" key="2">
    <source>
        <dbReference type="EMBL" id="BCL61867.1"/>
    </source>
</evidence>
<feature type="region of interest" description="Disordered" evidence="1">
    <location>
        <begin position="1"/>
        <end position="20"/>
    </location>
</feature>
<protein>
    <submittedName>
        <fullName evidence="2">Uncharacterized protein</fullName>
    </submittedName>
</protein>
<name>A0A8D5JMR0_9BACT</name>
<dbReference type="AlphaFoldDB" id="A0A8D5JMR0"/>
<evidence type="ECO:0000313" key="3">
    <source>
        <dbReference type="Proteomes" id="UP000826725"/>
    </source>
</evidence>
<dbReference type="RefSeq" id="WP_228854282.1">
    <property type="nucleotide sequence ID" value="NZ_AP024086.1"/>
</dbReference>